<dbReference type="AlphaFoldDB" id="A0A4Y2MXP9"/>
<evidence type="ECO:0000313" key="1">
    <source>
        <dbReference type="EMBL" id="GBN31332.1"/>
    </source>
</evidence>
<keyword evidence="2" id="KW-1185">Reference proteome</keyword>
<name>A0A4Y2MXP9_ARAVE</name>
<evidence type="ECO:0000313" key="2">
    <source>
        <dbReference type="Proteomes" id="UP000499080"/>
    </source>
</evidence>
<proteinExistence type="predicted"/>
<sequence>MTAGIVRIVRKFPSYPSTSGRAPLSKKARAAGVKSITINETGWKFQTDIRTFRTAIVSCLKGRMGRSRIDRGNLNYKIWFEWDIIMTKVATCIGSRLKTQKRIRHLEENQDLFRINDHTFQ</sequence>
<comment type="caution">
    <text evidence="1">The sequence shown here is derived from an EMBL/GenBank/DDBJ whole genome shotgun (WGS) entry which is preliminary data.</text>
</comment>
<dbReference type="EMBL" id="BGPR01008067">
    <property type="protein sequence ID" value="GBN31332.1"/>
    <property type="molecule type" value="Genomic_DNA"/>
</dbReference>
<protein>
    <submittedName>
        <fullName evidence="1">Uncharacterized protein</fullName>
    </submittedName>
</protein>
<reference evidence="1 2" key="1">
    <citation type="journal article" date="2019" name="Sci. Rep.">
        <title>Orb-weaving spider Araneus ventricosus genome elucidates the spidroin gene catalogue.</title>
        <authorList>
            <person name="Kono N."/>
            <person name="Nakamura H."/>
            <person name="Ohtoshi R."/>
            <person name="Moran D.A.P."/>
            <person name="Shinohara A."/>
            <person name="Yoshida Y."/>
            <person name="Fujiwara M."/>
            <person name="Mori M."/>
            <person name="Tomita M."/>
            <person name="Arakawa K."/>
        </authorList>
    </citation>
    <scope>NUCLEOTIDE SEQUENCE [LARGE SCALE GENOMIC DNA]</scope>
</reference>
<dbReference type="Proteomes" id="UP000499080">
    <property type="component" value="Unassembled WGS sequence"/>
</dbReference>
<accession>A0A4Y2MXP9</accession>
<gene>
    <name evidence="1" type="ORF">AVEN_153049_1</name>
</gene>
<organism evidence="1 2">
    <name type="scientific">Araneus ventricosus</name>
    <name type="common">Orbweaver spider</name>
    <name type="synonym">Epeira ventricosa</name>
    <dbReference type="NCBI Taxonomy" id="182803"/>
    <lineage>
        <taxon>Eukaryota</taxon>
        <taxon>Metazoa</taxon>
        <taxon>Ecdysozoa</taxon>
        <taxon>Arthropoda</taxon>
        <taxon>Chelicerata</taxon>
        <taxon>Arachnida</taxon>
        <taxon>Araneae</taxon>
        <taxon>Araneomorphae</taxon>
        <taxon>Entelegynae</taxon>
        <taxon>Araneoidea</taxon>
        <taxon>Araneidae</taxon>
        <taxon>Araneus</taxon>
    </lineage>
</organism>